<feature type="transmembrane region" description="Helical" evidence="1">
    <location>
        <begin position="12"/>
        <end position="34"/>
    </location>
</feature>
<gene>
    <name evidence="2" type="ORF">KIP89_12675</name>
</gene>
<dbReference type="RefSeq" id="WP_213755800.1">
    <property type="nucleotide sequence ID" value="NZ_JAHCQH010000017.1"/>
</dbReference>
<dbReference type="EMBL" id="JAHCQH010000017">
    <property type="protein sequence ID" value="MBS9477961.1"/>
    <property type="molecule type" value="Genomic_DNA"/>
</dbReference>
<evidence type="ECO:0008006" key="4">
    <source>
        <dbReference type="Google" id="ProtNLM"/>
    </source>
</evidence>
<comment type="caution">
    <text evidence="2">The sequence shown here is derived from an EMBL/GenBank/DDBJ whole genome shotgun (WGS) entry which is preliminary data.</text>
</comment>
<reference evidence="2" key="1">
    <citation type="submission" date="2021-05" db="EMBL/GenBank/DDBJ databases">
        <authorList>
            <person name="Sun Q."/>
            <person name="Inoue M."/>
        </authorList>
    </citation>
    <scope>NUCLEOTIDE SEQUENCE</scope>
    <source>
        <strain evidence="2">VKM B-3255</strain>
    </source>
</reference>
<name>A0ABS5RAN0_9HYPH</name>
<keyword evidence="1" id="KW-1133">Transmembrane helix</keyword>
<evidence type="ECO:0000256" key="1">
    <source>
        <dbReference type="SAM" id="Phobius"/>
    </source>
</evidence>
<keyword evidence="1" id="KW-0812">Transmembrane</keyword>
<protein>
    <recommendedName>
        <fullName evidence="4">PH domain-containing protein</fullName>
    </recommendedName>
</protein>
<proteinExistence type="predicted"/>
<organism evidence="2 3">
    <name type="scientific">Ancylobacter radicis</name>
    <dbReference type="NCBI Taxonomy" id="2836179"/>
    <lineage>
        <taxon>Bacteria</taxon>
        <taxon>Pseudomonadati</taxon>
        <taxon>Pseudomonadota</taxon>
        <taxon>Alphaproteobacteria</taxon>
        <taxon>Hyphomicrobiales</taxon>
        <taxon>Xanthobacteraceae</taxon>
        <taxon>Ancylobacter</taxon>
    </lineage>
</organism>
<sequence>MEQVTARPNNRFLMWLLILLPLTCGIGSLALWFWRRSFVYKVTGDGVYLWSGRFVAWKDVKGLLSRKSYNDSDQPVLRLDVLFDDGRAVVLPSWLENGQDMVQAVREHVRHGLPADARLKSHYVQRR</sequence>
<evidence type="ECO:0000313" key="3">
    <source>
        <dbReference type="Proteomes" id="UP001166585"/>
    </source>
</evidence>
<evidence type="ECO:0000313" key="2">
    <source>
        <dbReference type="EMBL" id="MBS9477961.1"/>
    </source>
</evidence>
<keyword evidence="3" id="KW-1185">Reference proteome</keyword>
<dbReference type="Proteomes" id="UP001166585">
    <property type="component" value="Unassembled WGS sequence"/>
</dbReference>
<accession>A0ABS5RAN0</accession>
<keyword evidence="1" id="KW-0472">Membrane</keyword>